<dbReference type="EMBL" id="BTFZ01000003">
    <property type="protein sequence ID" value="GMM34614.1"/>
    <property type="molecule type" value="Genomic_DNA"/>
</dbReference>
<comment type="caution">
    <text evidence="1">The sequence shown here is derived from an EMBL/GenBank/DDBJ whole genome shotgun (WGS) entry which is preliminary data.</text>
</comment>
<reference evidence="1 2" key="1">
    <citation type="journal article" date="2023" name="Elife">
        <title>Identification of key yeast species and microbe-microbe interactions impacting larval growth of Drosophila in the wild.</title>
        <authorList>
            <person name="Mure A."/>
            <person name="Sugiura Y."/>
            <person name="Maeda R."/>
            <person name="Honda K."/>
            <person name="Sakurai N."/>
            <person name="Takahashi Y."/>
            <person name="Watada M."/>
            <person name="Katoh T."/>
            <person name="Gotoh A."/>
            <person name="Gotoh Y."/>
            <person name="Taniguchi I."/>
            <person name="Nakamura K."/>
            <person name="Hayashi T."/>
            <person name="Katayama T."/>
            <person name="Uemura T."/>
            <person name="Hattori Y."/>
        </authorList>
    </citation>
    <scope>NUCLEOTIDE SEQUENCE [LARGE SCALE GENOMIC DNA]</scope>
    <source>
        <strain evidence="1 2">SC-9</strain>
    </source>
</reference>
<dbReference type="AlphaFoldDB" id="A0AAV5QIP6"/>
<dbReference type="GeneID" id="90072593"/>
<name>A0AAV5QIP6_9ASCO</name>
<proteinExistence type="predicted"/>
<organism evidence="1 2">
    <name type="scientific">Saccharomycopsis crataegensis</name>
    <dbReference type="NCBI Taxonomy" id="43959"/>
    <lineage>
        <taxon>Eukaryota</taxon>
        <taxon>Fungi</taxon>
        <taxon>Dikarya</taxon>
        <taxon>Ascomycota</taxon>
        <taxon>Saccharomycotina</taxon>
        <taxon>Saccharomycetes</taxon>
        <taxon>Saccharomycopsidaceae</taxon>
        <taxon>Saccharomycopsis</taxon>
    </lineage>
</organism>
<dbReference type="RefSeq" id="XP_064851614.1">
    <property type="nucleotide sequence ID" value="XM_064995542.1"/>
</dbReference>
<gene>
    <name evidence="1" type="ORF">DASC09_019390</name>
</gene>
<sequence length="344" mass="40067">MTEDEDARNMRSERLRQLITSEIFNFDHKEVDENLNFEHIQHLIDGFDRANEQSLRYWFKVPLSLPVHNVRFVDENFNRNQINTSLHGSTVFTEALNHIKFSARKEIKDSFFQTKINALGAELENRAEISGYQTLYQLHHQTRDYTFDTTSSRSKEDDVSSCFHNFVLSHVSCIINFLFPFSCVKGQVNADGARADYIFINNMLLENERQVQVKVLPIEMKVGDISNIHIWAQEGSDGKPQNSVAFSIMHQLFQYAVLYHSDVVVLSDFEKTTIIKFLFPLDNTGGNTIEYDFRCFNITAAPITVKWVLAALVYHKLKRRKSDITKEKKKIESFYLALIKKKKY</sequence>
<evidence type="ECO:0000313" key="2">
    <source>
        <dbReference type="Proteomes" id="UP001360560"/>
    </source>
</evidence>
<evidence type="ECO:0000313" key="1">
    <source>
        <dbReference type="EMBL" id="GMM34614.1"/>
    </source>
</evidence>
<accession>A0AAV5QIP6</accession>
<keyword evidence="2" id="KW-1185">Reference proteome</keyword>
<dbReference type="Proteomes" id="UP001360560">
    <property type="component" value="Unassembled WGS sequence"/>
</dbReference>
<protein>
    <submittedName>
        <fullName evidence="1">Uncharacterized protein</fullName>
    </submittedName>
</protein>